<evidence type="ECO:0000313" key="6">
    <source>
        <dbReference type="EMBL" id="AKF04508.1"/>
    </source>
</evidence>
<feature type="domain" description="Pirin N-terminal" evidence="4">
    <location>
        <begin position="107"/>
        <end position="182"/>
    </location>
</feature>
<dbReference type="OrthoDB" id="9780903at2"/>
<dbReference type="InterPro" id="IPR006311">
    <property type="entry name" value="TAT_signal"/>
</dbReference>
<dbReference type="Pfam" id="PF02678">
    <property type="entry name" value="Pirin"/>
    <property type="match status" value="1"/>
</dbReference>
<dbReference type="AlphaFoldDB" id="A0A0F6W107"/>
<protein>
    <submittedName>
        <fullName evidence="6">Pirin</fullName>
    </submittedName>
</protein>
<dbReference type="PROSITE" id="PS51318">
    <property type="entry name" value="TAT"/>
    <property type="match status" value="1"/>
</dbReference>
<dbReference type="RefSeq" id="WP_083457239.1">
    <property type="nucleotide sequence ID" value="NZ_CP011125.1"/>
</dbReference>
<dbReference type="STRING" id="927083.DB32_001657"/>
<sequence>MSESRSTRRDVLKVIAAASAAAATGCAPASGGATHRASRGAAPRESAFVSATPLGALWETRDPFLFCAHHDDRYPAGNERLGPDASLAGHDIGSDFEGVDGWRMYHGDVVPGFPEHPHRGFETVTVVREGLLDHSDSMGATARYGAGDVQWLTAGRGIEHAEMFPLLEREGPNPLELFQIWLNLPSADKMTAPHFSMLWGDRIPRHVARDEQGRETRVTVVAGTLGSARPPSPPPSSWASREGSDVAIWTIELAPHATWTLPAARRGSNRDAYFFEGSTLRIDDREVERGHRIELRAELATTIENGPERSELLLLQGRPIGEPVVKYGPFVMNTRDEIRQAIDDYQRTRFGGWPWGRRDPVHAREQGRFARHADGRVERPA</sequence>
<dbReference type="InterPro" id="IPR008778">
    <property type="entry name" value="Pirin_C_dom"/>
</dbReference>
<feature type="domain" description="Pirin C-terminal" evidence="5">
    <location>
        <begin position="249"/>
        <end position="351"/>
    </location>
</feature>
<dbReference type="InterPro" id="IPR012093">
    <property type="entry name" value="Pirin"/>
</dbReference>
<dbReference type="SUPFAM" id="SSF51182">
    <property type="entry name" value="RmlC-like cupins"/>
    <property type="match status" value="1"/>
</dbReference>
<evidence type="ECO:0000313" key="7">
    <source>
        <dbReference type="Proteomes" id="UP000034883"/>
    </source>
</evidence>
<reference evidence="6 7" key="1">
    <citation type="submission" date="2015-03" db="EMBL/GenBank/DDBJ databases">
        <title>Genome assembly of Sandaracinus amylolyticus DSM 53668.</title>
        <authorList>
            <person name="Sharma G."/>
            <person name="Subramanian S."/>
        </authorList>
    </citation>
    <scope>NUCLEOTIDE SEQUENCE [LARGE SCALE GENOMIC DNA]</scope>
    <source>
        <strain evidence="6 7">DSM 53668</strain>
    </source>
</reference>
<dbReference type="InterPro" id="IPR011051">
    <property type="entry name" value="RmlC_Cupin_sf"/>
</dbReference>
<proteinExistence type="inferred from homology"/>
<evidence type="ECO:0000256" key="2">
    <source>
        <dbReference type="RuleBase" id="RU003457"/>
    </source>
</evidence>
<dbReference type="PANTHER" id="PTHR13903:SF8">
    <property type="entry name" value="PIRIN"/>
    <property type="match status" value="1"/>
</dbReference>
<keyword evidence="7" id="KW-1185">Reference proteome</keyword>
<evidence type="ECO:0000256" key="1">
    <source>
        <dbReference type="ARBA" id="ARBA00008416"/>
    </source>
</evidence>
<dbReference type="InterPro" id="IPR003829">
    <property type="entry name" value="Pirin_N_dom"/>
</dbReference>
<evidence type="ECO:0000259" key="5">
    <source>
        <dbReference type="Pfam" id="PF05726"/>
    </source>
</evidence>
<dbReference type="EMBL" id="CP011125">
    <property type="protein sequence ID" value="AKF04508.1"/>
    <property type="molecule type" value="Genomic_DNA"/>
</dbReference>
<dbReference type="Gene3D" id="2.60.120.10">
    <property type="entry name" value="Jelly Rolls"/>
    <property type="match status" value="2"/>
</dbReference>
<dbReference type="PROSITE" id="PS51257">
    <property type="entry name" value="PROKAR_LIPOPROTEIN"/>
    <property type="match status" value="1"/>
</dbReference>
<gene>
    <name evidence="6" type="ORF">DB32_001657</name>
</gene>
<dbReference type="CDD" id="cd02247">
    <property type="entry name" value="cupin_pirin_C"/>
    <property type="match status" value="1"/>
</dbReference>
<name>A0A0F6W107_9BACT</name>
<comment type="similarity">
    <text evidence="1 2">Belongs to the pirin family.</text>
</comment>
<evidence type="ECO:0000259" key="4">
    <source>
        <dbReference type="Pfam" id="PF02678"/>
    </source>
</evidence>
<organism evidence="6 7">
    <name type="scientific">Sandaracinus amylolyticus</name>
    <dbReference type="NCBI Taxonomy" id="927083"/>
    <lineage>
        <taxon>Bacteria</taxon>
        <taxon>Pseudomonadati</taxon>
        <taxon>Myxococcota</taxon>
        <taxon>Polyangia</taxon>
        <taxon>Polyangiales</taxon>
        <taxon>Sandaracinaceae</taxon>
        <taxon>Sandaracinus</taxon>
    </lineage>
</organism>
<accession>A0A0F6W107</accession>
<dbReference type="Pfam" id="PF05726">
    <property type="entry name" value="Pirin_C"/>
    <property type="match status" value="1"/>
</dbReference>
<dbReference type="InterPro" id="IPR014710">
    <property type="entry name" value="RmlC-like_jellyroll"/>
</dbReference>
<dbReference type="PANTHER" id="PTHR13903">
    <property type="entry name" value="PIRIN-RELATED"/>
    <property type="match status" value="1"/>
</dbReference>
<feature type="region of interest" description="Disordered" evidence="3">
    <location>
        <begin position="26"/>
        <end position="45"/>
    </location>
</feature>
<evidence type="ECO:0000256" key="3">
    <source>
        <dbReference type="SAM" id="MobiDB-lite"/>
    </source>
</evidence>
<dbReference type="KEGG" id="samy:DB32_001657"/>
<dbReference type="Proteomes" id="UP000034883">
    <property type="component" value="Chromosome"/>
</dbReference>